<accession>A0A4Q7NN52</accession>
<dbReference type="Gene3D" id="3.50.50.60">
    <property type="entry name" value="FAD/NAD(P)-binding domain"/>
    <property type="match status" value="2"/>
</dbReference>
<evidence type="ECO:0000313" key="3">
    <source>
        <dbReference type="EMBL" id="RZS86418.1"/>
    </source>
</evidence>
<dbReference type="InterPro" id="IPR036188">
    <property type="entry name" value="FAD/NAD-bd_sf"/>
</dbReference>
<dbReference type="SUPFAM" id="SSF51905">
    <property type="entry name" value="FAD/NAD(P)-binding domain"/>
    <property type="match status" value="1"/>
</dbReference>
<dbReference type="OrthoDB" id="9774675at2"/>
<evidence type="ECO:0000256" key="1">
    <source>
        <dbReference type="ARBA" id="ARBA00006046"/>
    </source>
</evidence>
<feature type="domain" description="Amine oxidase" evidence="2">
    <location>
        <begin position="15"/>
        <end position="480"/>
    </location>
</feature>
<comment type="similarity">
    <text evidence="1">Belongs to the carotenoid/retinoid oxidoreductase family.</text>
</comment>
<evidence type="ECO:0000313" key="4">
    <source>
        <dbReference type="Proteomes" id="UP000292445"/>
    </source>
</evidence>
<reference evidence="3 4" key="1">
    <citation type="submission" date="2019-02" db="EMBL/GenBank/DDBJ databases">
        <title>Genomic Encyclopedia of Type Strains, Phase IV (KMG-IV): sequencing the most valuable type-strain genomes for metagenomic binning, comparative biology and taxonomic classification.</title>
        <authorList>
            <person name="Goeker M."/>
        </authorList>
    </citation>
    <scope>NUCLEOTIDE SEQUENCE [LARGE SCALE GENOMIC DNA]</scope>
    <source>
        <strain evidence="3 4">K24</strain>
    </source>
</reference>
<dbReference type="Pfam" id="PF01593">
    <property type="entry name" value="Amino_oxidase"/>
    <property type="match status" value="1"/>
</dbReference>
<dbReference type="EMBL" id="SGXC01000001">
    <property type="protein sequence ID" value="RZS86418.1"/>
    <property type="molecule type" value="Genomic_DNA"/>
</dbReference>
<dbReference type="PANTHER" id="PTHR43734">
    <property type="entry name" value="PHYTOENE DESATURASE"/>
    <property type="match status" value="1"/>
</dbReference>
<evidence type="ECO:0000259" key="2">
    <source>
        <dbReference type="Pfam" id="PF01593"/>
    </source>
</evidence>
<dbReference type="InterPro" id="IPR002937">
    <property type="entry name" value="Amino_oxidase"/>
</dbReference>
<keyword evidence="4" id="KW-1185">Reference proteome</keyword>
<protein>
    <submittedName>
        <fullName evidence="3">Phytoene desaturase</fullName>
    </submittedName>
</protein>
<dbReference type="Proteomes" id="UP000292445">
    <property type="component" value="Unassembled WGS sequence"/>
</dbReference>
<organism evidence="3 4">
    <name type="scientific">Pigmentiphaga kullae</name>
    <dbReference type="NCBI Taxonomy" id="151784"/>
    <lineage>
        <taxon>Bacteria</taxon>
        <taxon>Pseudomonadati</taxon>
        <taxon>Pseudomonadota</taxon>
        <taxon>Betaproteobacteria</taxon>
        <taxon>Burkholderiales</taxon>
        <taxon>Alcaligenaceae</taxon>
        <taxon>Pigmentiphaga</taxon>
    </lineage>
</organism>
<sequence>MGRSIRSAVVIGAGLSGLAASVALARRGIDVVLAEAGEAAGGCCSTVGEQGFTFNNGAVYVAVPSLLRSGFARLGMDLDREAELVAIARPHATHLDDGTVVRLAGVEDSLVEGDEARTAMLRDGLGELRHRWAPIYRTLVREVLPFEPALARTLGRLWRYLPTLSGRADRLIAGRFPDAGLQAAVASTLLYTGMGPERLPATQIIGLVALLEEGFHLPRGGMGAISQALYRAAERHGVRILCGRPVERIAVAGGVARGIMLAGGERIQADCVIAACSGFDVVNRLLPAEAVPRALARRARRAPLSHRAISIQLGGSVAARPDAFIVNHVPAMREQGRLHVSSPDAPRWLAYTCPTQVLPDLAPPGRSILELYAPATGIASAHDWTPDMTRSTVDRYLEAMRRCVPGLEIDAVRVLDPQDFARQRYLYEGALYGVAPGASPDRFFPHRAPLSGLYLAGQTTFPGYGVPSAVLSGIQAAEAAMGDEAARI</sequence>
<dbReference type="GO" id="GO:0016491">
    <property type="term" value="F:oxidoreductase activity"/>
    <property type="evidence" value="ECO:0007669"/>
    <property type="project" value="InterPro"/>
</dbReference>
<comment type="caution">
    <text evidence="3">The sequence shown here is derived from an EMBL/GenBank/DDBJ whole genome shotgun (WGS) entry which is preliminary data.</text>
</comment>
<gene>
    <name evidence="3" type="ORF">EV675_2460</name>
</gene>
<dbReference type="PANTHER" id="PTHR43734:SF4">
    <property type="entry name" value="AMINE OXIDASE DOMAIN-CONTAINING PROTEIN"/>
    <property type="match status" value="1"/>
</dbReference>
<name>A0A4Q7NN52_9BURK</name>
<proteinExistence type="inferred from homology"/>
<dbReference type="AlphaFoldDB" id="A0A4Q7NN52"/>
<dbReference type="RefSeq" id="WP_130357511.1">
    <property type="nucleotide sequence ID" value="NZ_SGXC01000001.1"/>
</dbReference>